<dbReference type="GO" id="GO:1990904">
    <property type="term" value="C:ribonucleoprotein complex"/>
    <property type="evidence" value="ECO:0007669"/>
    <property type="project" value="UniProtKB-KW"/>
</dbReference>
<comment type="caution">
    <text evidence="6">The sequence shown here is derived from an EMBL/GenBank/DDBJ whole genome shotgun (WGS) entry which is preliminary data.</text>
</comment>
<dbReference type="OrthoDB" id="9801558at2"/>
<keyword evidence="7" id="KW-1185">Reference proteome</keyword>
<dbReference type="InterPro" id="IPR000473">
    <property type="entry name" value="Ribosomal_bL36"/>
</dbReference>
<proteinExistence type="inferred from homology"/>
<dbReference type="PANTHER" id="PTHR47781:SF1">
    <property type="entry name" value="LARGE RIBOSOMAL SUBUNIT PROTEIN BL36B"/>
    <property type="match status" value="1"/>
</dbReference>
<dbReference type="InterPro" id="IPR035977">
    <property type="entry name" value="Ribosomal_bL36_sp"/>
</dbReference>
<dbReference type="InterPro" id="IPR047621">
    <property type="entry name" value="Ribosomal_L36_bact"/>
</dbReference>
<evidence type="ECO:0000313" key="7">
    <source>
        <dbReference type="Proteomes" id="UP000256845"/>
    </source>
</evidence>
<dbReference type="NCBIfam" id="NF002021">
    <property type="entry name" value="PRK00831.1"/>
    <property type="match status" value="1"/>
</dbReference>
<dbReference type="HAMAP" id="MF_00251">
    <property type="entry name" value="Ribosomal_bL36"/>
    <property type="match status" value="1"/>
</dbReference>
<evidence type="ECO:0000256" key="4">
    <source>
        <dbReference type="HAMAP-Rule" id="MF_00251"/>
    </source>
</evidence>
<dbReference type="GO" id="GO:0003735">
    <property type="term" value="F:structural constituent of ribosome"/>
    <property type="evidence" value="ECO:0007669"/>
    <property type="project" value="InterPro"/>
</dbReference>
<evidence type="ECO:0000256" key="2">
    <source>
        <dbReference type="ARBA" id="ARBA00022980"/>
    </source>
</evidence>
<reference evidence="6 7" key="1">
    <citation type="submission" date="2018-07" db="EMBL/GenBank/DDBJ databases">
        <title>Genomic Encyclopedia of Type Strains, Phase III (KMG-III): the genomes of soil and plant-associated and newly described type strains.</title>
        <authorList>
            <person name="Whitman W."/>
        </authorList>
    </citation>
    <scope>NUCLEOTIDE SEQUENCE [LARGE SCALE GENOMIC DNA]</scope>
    <source>
        <strain evidence="6 7">CECT 8488</strain>
    </source>
</reference>
<dbReference type="Pfam" id="PF00444">
    <property type="entry name" value="Ribosomal_L36"/>
    <property type="match status" value="1"/>
</dbReference>
<sequence>MKVASSLKTLKKRDKNCRVIRRKGRVYVINKTNPRFKARQG</sequence>
<dbReference type="NCBIfam" id="TIGR01022">
    <property type="entry name" value="rpmJ_bact"/>
    <property type="match status" value="1"/>
</dbReference>
<evidence type="ECO:0000256" key="1">
    <source>
        <dbReference type="ARBA" id="ARBA00007645"/>
    </source>
</evidence>
<dbReference type="PANTHER" id="PTHR47781">
    <property type="entry name" value="50S RIBOSOMAL PROTEIN L36 2"/>
    <property type="match status" value="1"/>
</dbReference>
<gene>
    <name evidence="4" type="primary">rpmJ</name>
    <name evidence="6" type="ORF">DFP90_10595</name>
</gene>
<evidence type="ECO:0000256" key="3">
    <source>
        <dbReference type="ARBA" id="ARBA00023274"/>
    </source>
</evidence>
<name>A0A3D9HJU2_9PROT</name>
<dbReference type="AlphaFoldDB" id="A0A3D9HJU2"/>
<evidence type="ECO:0000256" key="5">
    <source>
        <dbReference type="RuleBase" id="RU000571"/>
    </source>
</evidence>
<dbReference type="GO" id="GO:0005840">
    <property type="term" value="C:ribosome"/>
    <property type="evidence" value="ECO:0007669"/>
    <property type="project" value="UniProtKB-KW"/>
</dbReference>
<organism evidence="6 7">
    <name type="scientific">Aestuariispira insulae</name>
    <dbReference type="NCBI Taxonomy" id="1461337"/>
    <lineage>
        <taxon>Bacteria</taxon>
        <taxon>Pseudomonadati</taxon>
        <taxon>Pseudomonadota</taxon>
        <taxon>Alphaproteobacteria</taxon>
        <taxon>Rhodospirillales</taxon>
        <taxon>Kiloniellaceae</taxon>
        <taxon>Aestuariispira</taxon>
    </lineage>
</organism>
<comment type="similarity">
    <text evidence="1 4 5">Belongs to the bacterial ribosomal protein bL36 family.</text>
</comment>
<dbReference type="RefSeq" id="WP_115936980.1">
    <property type="nucleotide sequence ID" value="NZ_QRDW01000005.1"/>
</dbReference>
<evidence type="ECO:0000313" key="6">
    <source>
        <dbReference type="EMBL" id="RED49724.1"/>
    </source>
</evidence>
<dbReference type="PROSITE" id="PS00828">
    <property type="entry name" value="RIBOSOMAL_L36"/>
    <property type="match status" value="1"/>
</dbReference>
<protein>
    <recommendedName>
        <fullName evidence="4">Large ribosomal subunit protein bL36</fullName>
    </recommendedName>
</protein>
<dbReference type="EMBL" id="QRDW01000005">
    <property type="protein sequence ID" value="RED49724.1"/>
    <property type="molecule type" value="Genomic_DNA"/>
</dbReference>
<dbReference type="GO" id="GO:0006412">
    <property type="term" value="P:translation"/>
    <property type="evidence" value="ECO:0007669"/>
    <property type="project" value="UniProtKB-UniRule"/>
</dbReference>
<keyword evidence="2 4" id="KW-0689">Ribosomal protein</keyword>
<accession>A0A3D9HJU2</accession>
<dbReference type="Proteomes" id="UP000256845">
    <property type="component" value="Unassembled WGS sequence"/>
</dbReference>
<keyword evidence="3 4" id="KW-0687">Ribonucleoprotein</keyword>
<dbReference type="SUPFAM" id="SSF57840">
    <property type="entry name" value="Ribosomal protein L36"/>
    <property type="match status" value="1"/>
</dbReference>